<dbReference type="EMBL" id="KI676935">
    <property type="protein sequence ID" value="ETL24263.1"/>
    <property type="molecule type" value="Genomic_DNA"/>
</dbReference>
<evidence type="ECO:0000313" key="2">
    <source>
        <dbReference type="EMBL" id="ETL24263.1"/>
    </source>
</evidence>
<reference evidence="1" key="1">
    <citation type="submission" date="2013-11" db="EMBL/GenBank/DDBJ databases">
        <title>The Genome Sequence of Phytophthora parasitica CJ02B3.</title>
        <authorList>
            <consortium name="The Broad Institute Genomics Platform"/>
            <person name="Russ C."/>
            <person name="Tyler B."/>
            <person name="Panabieres F."/>
            <person name="Shan W."/>
            <person name="Tripathy S."/>
            <person name="Grunwald N."/>
            <person name="Machado M."/>
            <person name="Johnson C.S."/>
            <person name="Arredondo F."/>
            <person name="Hong C."/>
            <person name="Coffey M."/>
            <person name="Young S.K."/>
            <person name="Zeng Q."/>
            <person name="Gargeya S."/>
            <person name="Fitzgerald M."/>
            <person name="Abouelleil A."/>
            <person name="Alvarado L."/>
            <person name="Chapman S.B."/>
            <person name="Gainer-Dewar J."/>
            <person name="Goldberg J."/>
            <person name="Griggs A."/>
            <person name="Gujja S."/>
            <person name="Hansen M."/>
            <person name="Howarth C."/>
            <person name="Imamovic A."/>
            <person name="Ireland A."/>
            <person name="Larimer J."/>
            <person name="McCowan C."/>
            <person name="Murphy C."/>
            <person name="Pearson M."/>
            <person name="Poon T.W."/>
            <person name="Priest M."/>
            <person name="Roberts A."/>
            <person name="Saif S."/>
            <person name="Shea T."/>
            <person name="Sykes S."/>
            <person name="Wortman J."/>
            <person name="Nusbaum C."/>
            <person name="Birren B."/>
        </authorList>
    </citation>
    <scope>NUCLEOTIDE SEQUENCE [LARGE SCALE GENOMIC DNA]</scope>
    <source>
        <strain evidence="1">CJ02B3</strain>
    </source>
</reference>
<gene>
    <name evidence="1" type="ORF">L915_21714</name>
    <name evidence="2" type="ORF">L916_21725</name>
</gene>
<feature type="non-terminal residue" evidence="2">
    <location>
        <position position="1"/>
    </location>
</feature>
<accession>W2HSZ2</accession>
<organism evidence="2">
    <name type="scientific">Phytophthora nicotianae</name>
    <name type="common">Potato buckeye rot agent</name>
    <name type="synonym">Phytophthora parasitica</name>
    <dbReference type="NCBI Taxonomy" id="4792"/>
    <lineage>
        <taxon>Eukaryota</taxon>
        <taxon>Sar</taxon>
        <taxon>Stramenopiles</taxon>
        <taxon>Oomycota</taxon>
        <taxon>Peronosporomycetes</taxon>
        <taxon>Peronosporales</taxon>
        <taxon>Peronosporaceae</taxon>
        <taxon>Phytophthora</taxon>
    </lineage>
</organism>
<name>W2HSZ2_PHYNI</name>
<evidence type="ECO:0000313" key="1">
    <source>
        <dbReference type="EMBL" id="ETK70956.1"/>
    </source>
</evidence>
<sequence>FAHERRTATSNAYVRLIGACRPVAARMAFARGDVQREK</sequence>
<dbReference type="Proteomes" id="UP000053236">
    <property type="component" value="Unassembled WGS sequence"/>
</dbReference>
<proteinExistence type="predicted"/>
<protein>
    <submittedName>
        <fullName evidence="2">Uncharacterized protein</fullName>
    </submittedName>
</protein>
<reference evidence="2" key="2">
    <citation type="submission" date="2013-11" db="EMBL/GenBank/DDBJ databases">
        <title>The Genome Sequence of Phytophthora parasitica CJ05E6.</title>
        <authorList>
            <consortium name="The Broad Institute Genomics Platform"/>
            <person name="Russ C."/>
            <person name="Tyler B."/>
            <person name="Panabieres F."/>
            <person name="Shan W."/>
            <person name="Tripathy S."/>
            <person name="Grunwald N."/>
            <person name="Machado M."/>
            <person name="Johnson C.S."/>
            <person name="Arredondo F."/>
            <person name="Hong C."/>
            <person name="Coffey M."/>
            <person name="Young S.K."/>
            <person name="Zeng Q."/>
            <person name="Gargeya S."/>
            <person name="Fitzgerald M."/>
            <person name="Abouelleil A."/>
            <person name="Alvarado L."/>
            <person name="Chapman S.B."/>
            <person name="Gainer-Dewar J."/>
            <person name="Goldberg J."/>
            <person name="Griggs A."/>
            <person name="Gujja S."/>
            <person name="Hansen M."/>
            <person name="Howarth C."/>
            <person name="Imamovic A."/>
            <person name="Ireland A."/>
            <person name="Larimer J."/>
            <person name="McCowan C."/>
            <person name="Murphy C."/>
            <person name="Pearson M."/>
            <person name="Poon T.W."/>
            <person name="Priest M."/>
            <person name="Roberts A."/>
            <person name="Saif S."/>
            <person name="Shea T."/>
            <person name="Sykes S."/>
            <person name="Wortman J."/>
            <person name="Nusbaum C."/>
            <person name="Birren B."/>
        </authorList>
    </citation>
    <scope>NUCLEOTIDE SEQUENCE [LARGE SCALE GENOMIC DNA]</scope>
    <source>
        <strain evidence="2">CJ05E6</strain>
    </source>
</reference>
<dbReference type="EMBL" id="KI689950">
    <property type="protein sequence ID" value="ETK70956.1"/>
    <property type="molecule type" value="Genomic_DNA"/>
</dbReference>
<dbReference type="AlphaFoldDB" id="W2HSZ2"/>
<dbReference type="Proteomes" id="UP000053864">
    <property type="component" value="Unassembled WGS sequence"/>
</dbReference>